<protein>
    <recommendedName>
        <fullName evidence="4">Glycine zipper domain-containing protein</fullName>
    </recommendedName>
</protein>
<keyword evidence="3" id="KW-1185">Reference proteome</keyword>
<dbReference type="EMBL" id="CP012333">
    <property type="protein sequence ID" value="AKU98908.1"/>
    <property type="molecule type" value="Genomic_DNA"/>
</dbReference>
<dbReference type="STRING" id="1391654.AKJ09_05572"/>
<evidence type="ECO:0000313" key="2">
    <source>
        <dbReference type="EMBL" id="AKU98908.1"/>
    </source>
</evidence>
<evidence type="ECO:0008006" key="4">
    <source>
        <dbReference type="Google" id="ProtNLM"/>
    </source>
</evidence>
<feature type="region of interest" description="Disordered" evidence="1">
    <location>
        <begin position="82"/>
        <end position="108"/>
    </location>
</feature>
<dbReference type="KEGG" id="llu:AKJ09_05572"/>
<accession>A0A0K1PZF4</accession>
<sequence>MNRNQGKGIPMRLRDTKKRPREGEFTLPRDNHELFGVTTLSGAAVGATAGMIAGPPGMVVGGVIGTAVGVLAGNALEKDARATAQHDEEIDDIGGDLESYGTPPEGLNPLQEVEREEFEQRQKRELELTAVIEAPPSWAKPDK</sequence>
<evidence type="ECO:0000313" key="3">
    <source>
        <dbReference type="Proteomes" id="UP000064967"/>
    </source>
</evidence>
<organism evidence="2 3">
    <name type="scientific">Labilithrix luteola</name>
    <dbReference type="NCBI Taxonomy" id="1391654"/>
    <lineage>
        <taxon>Bacteria</taxon>
        <taxon>Pseudomonadati</taxon>
        <taxon>Myxococcota</taxon>
        <taxon>Polyangia</taxon>
        <taxon>Polyangiales</taxon>
        <taxon>Labilitrichaceae</taxon>
        <taxon>Labilithrix</taxon>
    </lineage>
</organism>
<dbReference type="Proteomes" id="UP000064967">
    <property type="component" value="Chromosome"/>
</dbReference>
<feature type="region of interest" description="Disordered" evidence="1">
    <location>
        <begin position="1"/>
        <end position="26"/>
    </location>
</feature>
<gene>
    <name evidence="2" type="ORF">AKJ09_05572</name>
</gene>
<proteinExistence type="predicted"/>
<name>A0A0K1PZF4_9BACT</name>
<reference evidence="2 3" key="1">
    <citation type="submission" date="2015-08" db="EMBL/GenBank/DDBJ databases">
        <authorList>
            <person name="Babu N.S."/>
            <person name="Beckwith C.J."/>
            <person name="Beseler K.G."/>
            <person name="Brison A."/>
            <person name="Carone J.V."/>
            <person name="Caskin T.P."/>
            <person name="Diamond M."/>
            <person name="Durham M.E."/>
            <person name="Foxe J.M."/>
            <person name="Go M."/>
            <person name="Henderson B.A."/>
            <person name="Jones I.B."/>
            <person name="McGettigan J.A."/>
            <person name="Micheletti S.J."/>
            <person name="Nasrallah M.E."/>
            <person name="Ortiz D."/>
            <person name="Piller C.R."/>
            <person name="Privatt S.R."/>
            <person name="Schneider S.L."/>
            <person name="Sharp S."/>
            <person name="Smith T.C."/>
            <person name="Stanton J.D."/>
            <person name="Ullery H.E."/>
            <person name="Wilson R.J."/>
            <person name="Serrano M.G."/>
            <person name="Buck G."/>
            <person name="Lee V."/>
            <person name="Wang Y."/>
            <person name="Carvalho R."/>
            <person name="Voegtly L."/>
            <person name="Shi R."/>
            <person name="Duckworth R."/>
            <person name="Johnson A."/>
            <person name="Loviza R."/>
            <person name="Walstead R."/>
            <person name="Shah Z."/>
            <person name="Kiflezghi M."/>
            <person name="Wade K."/>
            <person name="Ball S.L."/>
            <person name="Bradley K.W."/>
            <person name="Asai D.J."/>
            <person name="Bowman C.A."/>
            <person name="Russell D.A."/>
            <person name="Pope W.H."/>
            <person name="Jacobs-Sera D."/>
            <person name="Hendrix R.W."/>
            <person name="Hatfull G.F."/>
        </authorList>
    </citation>
    <scope>NUCLEOTIDE SEQUENCE [LARGE SCALE GENOMIC DNA]</scope>
    <source>
        <strain evidence="2 3">DSM 27648</strain>
    </source>
</reference>
<dbReference type="AlphaFoldDB" id="A0A0K1PZF4"/>
<evidence type="ECO:0000256" key="1">
    <source>
        <dbReference type="SAM" id="MobiDB-lite"/>
    </source>
</evidence>